<dbReference type="NCBIfam" id="TIGR01549">
    <property type="entry name" value="HAD-SF-IA-v1"/>
    <property type="match status" value="1"/>
</dbReference>
<dbReference type="Gene3D" id="1.10.150.240">
    <property type="entry name" value="Putative phosphatase, domain 2"/>
    <property type="match status" value="1"/>
</dbReference>
<dbReference type="AlphaFoldDB" id="W4UZU5"/>
<comment type="caution">
    <text evidence="1">The sequence shown here is derived from an EMBL/GenBank/DDBJ whole genome shotgun (WGS) entry which is preliminary data.</text>
</comment>
<keyword evidence="2" id="KW-1185">Reference proteome</keyword>
<dbReference type="FunFam" id="3.40.50.1000:FF:000022">
    <property type="entry name" value="Phosphoglycolate phosphatase"/>
    <property type="match status" value="1"/>
</dbReference>
<dbReference type="Proteomes" id="UP000019131">
    <property type="component" value="Unassembled WGS sequence"/>
</dbReference>
<dbReference type="PANTHER" id="PTHR43434:SF20">
    <property type="entry name" value="5'-NUCLEOTIDASE"/>
    <property type="match status" value="1"/>
</dbReference>
<dbReference type="SUPFAM" id="SSF56784">
    <property type="entry name" value="HAD-like"/>
    <property type="match status" value="1"/>
</dbReference>
<dbReference type="InterPro" id="IPR006439">
    <property type="entry name" value="HAD-SF_hydro_IA"/>
</dbReference>
<dbReference type="GO" id="GO:0004713">
    <property type="term" value="F:protein tyrosine kinase activity"/>
    <property type="evidence" value="ECO:0007669"/>
    <property type="project" value="TreeGrafter"/>
</dbReference>
<dbReference type="InterPro" id="IPR023214">
    <property type="entry name" value="HAD_sf"/>
</dbReference>
<gene>
    <name evidence="1" type="ORF">JCM10512_4984</name>
</gene>
<protein>
    <submittedName>
        <fullName evidence="1">Phosphoglycolate phosphatase</fullName>
    </submittedName>
</protein>
<dbReference type="InterPro" id="IPR041492">
    <property type="entry name" value="HAD_2"/>
</dbReference>
<dbReference type="InterPro" id="IPR036412">
    <property type="entry name" value="HAD-like_sf"/>
</dbReference>
<reference evidence="1 2" key="1">
    <citation type="journal article" date="2014" name="Genome Announc.">
        <title>Draft Genome Sequence of Bacteroides reticulotermitis Strain JCM 10512T, Isolated from the Gut of a Termite.</title>
        <authorList>
            <person name="Yuki M."/>
            <person name="Oshima K."/>
            <person name="Suda W."/>
            <person name="Sakamoto M."/>
            <person name="Iida T."/>
            <person name="Hattori M."/>
            <person name="Ohkuma M."/>
        </authorList>
    </citation>
    <scope>NUCLEOTIDE SEQUENCE [LARGE SCALE GENOMIC DNA]</scope>
    <source>
        <strain evidence="1 2">JCM 10512</strain>
    </source>
</reference>
<dbReference type="EMBL" id="BAIV01000048">
    <property type="protein sequence ID" value="GAE86471.1"/>
    <property type="molecule type" value="Genomic_DNA"/>
</dbReference>
<dbReference type="InterPro" id="IPR023198">
    <property type="entry name" value="PGP-like_dom2"/>
</dbReference>
<dbReference type="GO" id="GO:0005829">
    <property type="term" value="C:cytosol"/>
    <property type="evidence" value="ECO:0007669"/>
    <property type="project" value="TreeGrafter"/>
</dbReference>
<dbReference type="Pfam" id="PF13419">
    <property type="entry name" value="HAD_2"/>
    <property type="match status" value="1"/>
</dbReference>
<sequence length="229" mass="26000">MYYNIAMKQETSLFSQYPVLLFDLDGTLSDPMLGITHSVQYALSKYDIQVDDLQTLCPFIGPPLQDSFRDFYHFTAEQADEACRYYHEFFVKTGMFENELYPGIPELLTKLKDADKKLMVATSKPEPLARQILAYFKIDGYFDFIGGDTLERTRSAKAEVIRYVIEQNALTDLEQLLMIGDRKHDIIGAKTIGIASVGVLYGYGDRPEMEKAGADCIVSTIEDLEKILL</sequence>
<dbReference type="CDD" id="cd04302">
    <property type="entry name" value="HAD_5NT"/>
    <property type="match status" value="1"/>
</dbReference>
<dbReference type="Gene3D" id="3.40.50.1000">
    <property type="entry name" value="HAD superfamily/HAD-like"/>
    <property type="match status" value="1"/>
</dbReference>
<organism evidence="1 2">
    <name type="scientific">Bacteroides reticulotermitis JCM 10512</name>
    <dbReference type="NCBI Taxonomy" id="1445607"/>
    <lineage>
        <taxon>Bacteria</taxon>
        <taxon>Pseudomonadati</taxon>
        <taxon>Bacteroidota</taxon>
        <taxon>Bacteroidia</taxon>
        <taxon>Bacteroidales</taxon>
        <taxon>Bacteroidaceae</taxon>
        <taxon>Bacteroides</taxon>
    </lineage>
</organism>
<proteinExistence type="predicted"/>
<dbReference type="InterPro" id="IPR050155">
    <property type="entry name" value="HAD-like_hydrolase_sf"/>
</dbReference>
<dbReference type="STRING" id="1445607.JCM10512_4984"/>
<dbReference type="PANTHER" id="PTHR43434">
    <property type="entry name" value="PHOSPHOGLYCOLATE PHOSPHATASE"/>
    <property type="match status" value="1"/>
</dbReference>
<evidence type="ECO:0000313" key="2">
    <source>
        <dbReference type="Proteomes" id="UP000019131"/>
    </source>
</evidence>
<evidence type="ECO:0000313" key="1">
    <source>
        <dbReference type="EMBL" id="GAE86471.1"/>
    </source>
</evidence>
<name>W4UZU5_9BACE</name>
<accession>W4UZU5</accession>